<dbReference type="Pfam" id="PF00501">
    <property type="entry name" value="AMP-binding"/>
    <property type="match status" value="1"/>
</dbReference>
<comment type="caution">
    <text evidence="3">The sequence shown here is derived from an EMBL/GenBank/DDBJ whole genome shotgun (WGS) entry which is preliminary data.</text>
</comment>
<organism evidence="3 4">
    <name type="scientific">Paralvinella palmiformis</name>
    <dbReference type="NCBI Taxonomy" id="53620"/>
    <lineage>
        <taxon>Eukaryota</taxon>
        <taxon>Metazoa</taxon>
        <taxon>Spiralia</taxon>
        <taxon>Lophotrochozoa</taxon>
        <taxon>Annelida</taxon>
        <taxon>Polychaeta</taxon>
        <taxon>Sedentaria</taxon>
        <taxon>Canalipalpata</taxon>
        <taxon>Terebellida</taxon>
        <taxon>Terebelliformia</taxon>
        <taxon>Alvinellidae</taxon>
        <taxon>Paralvinella</taxon>
    </lineage>
</organism>
<protein>
    <submittedName>
        <fullName evidence="3">Uncharacterized protein</fullName>
    </submittedName>
</protein>
<feature type="domain" description="AMP-dependent synthetase/ligase" evidence="1">
    <location>
        <begin position="25"/>
        <end position="422"/>
    </location>
</feature>
<feature type="domain" description="AMP-binding enzyme C-terminal" evidence="2">
    <location>
        <begin position="475"/>
        <end position="553"/>
    </location>
</feature>
<dbReference type="EMBL" id="JAODUP010000724">
    <property type="protein sequence ID" value="KAK2144865.1"/>
    <property type="molecule type" value="Genomic_DNA"/>
</dbReference>
<evidence type="ECO:0000313" key="4">
    <source>
        <dbReference type="Proteomes" id="UP001208570"/>
    </source>
</evidence>
<sequence length="569" mass="62543">MSETSYMYRPRQASYVYGTVHELLDTHAAREPDRTAHVFWISRHNDRDNPEIKRETLTFRQLSDGSQRLALGLLALGLQPGDRIAMYGPATPEWILLDLACLRIKVVVIRMPQSLVNSRHVVDFLAKHRCRMFAIDCARETKLCRKLRKAFPGSFARCSKLPDSSRFVQVVDARFTTNNADAMTLDDVVNLSADVEIARLQSIQKNINPDDVSFVYPTSGSTGRPKLVALSHFAIVNTLHGTVKKDMVIFNDRLFSWIGSASHIASVTGCTHVHVESAYTADPENLVKFIEILTAEGVHMASMPVYLLHDVVQGLERAVLPRPPTLTALSTAGEGTPRALRARVLQLGFVHASAYGSTESGTIGVDIAIPKTSLGTSDDVSQRLTLHSGVEVKVTDELGHVLEAGKRGILWVRSRLTFLGYLDDEESTSQVLTHSGWVNSGDIAVLDPGTLGLFVHGRIADVISKGGVKIYPSTVEAVLRRHPCVKTAYVTGVPDERYQEEIGACVVLKPGCEVSEGDLVKFCENNSEMYTAITMSPRYVAIVTSVPLLATGKIDRFKVKSFLQSKMAG</sequence>
<evidence type="ECO:0000313" key="3">
    <source>
        <dbReference type="EMBL" id="KAK2144865.1"/>
    </source>
</evidence>
<dbReference type="AlphaFoldDB" id="A0AAD9MTH8"/>
<dbReference type="CDD" id="cd04433">
    <property type="entry name" value="AFD_class_I"/>
    <property type="match status" value="1"/>
</dbReference>
<dbReference type="InterPro" id="IPR020845">
    <property type="entry name" value="AMP-binding_CS"/>
</dbReference>
<dbReference type="Gene3D" id="3.40.50.12780">
    <property type="entry name" value="N-terminal domain of ligase-like"/>
    <property type="match status" value="1"/>
</dbReference>
<dbReference type="Proteomes" id="UP001208570">
    <property type="component" value="Unassembled WGS sequence"/>
</dbReference>
<dbReference type="PANTHER" id="PTHR42814">
    <property type="entry name" value="AMP-BINDING DOMAIN-CONTAINING PROTEIN"/>
    <property type="match status" value="1"/>
</dbReference>
<dbReference type="InterPro" id="IPR000873">
    <property type="entry name" value="AMP-dep_synth/lig_dom"/>
</dbReference>
<gene>
    <name evidence="3" type="ORF">LSH36_724g01047</name>
</gene>
<reference evidence="3" key="1">
    <citation type="journal article" date="2023" name="Mol. Biol. Evol.">
        <title>Third-Generation Sequencing Reveals the Adaptive Role of the Epigenome in Three Deep-Sea Polychaetes.</title>
        <authorList>
            <person name="Perez M."/>
            <person name="Aroh O."/>
            <person name="Sun Y."/>
            <person name="Lan Y."/>
            <person name="Juniper S.K."/>
            <person name="Young C.R."/>
            <person name="Angers B."/>
            <person name="Qian P.Y."/>
        </authorList>
    </citation>
    <scope>NUCLEOTIDE SEQUENCE</scope>
    <source>
        <strain evidence="3">P08H-3</strain>
    </source>
</reference>
<dbReference type="PROSITE" id="PS00455">
    <property type="entry name" value="AMP_BINDING"/>
    <property type="match status" value="1"/>
</dbReference>
<dbReference type="InterPro" id="IPR042099">
    <property type="entry name" value="ANL_N_sf"/>
</dbReference>
<accession>A0AAD9MTH8</accession>
<dbReference type="InterPro" id="IPR025110">
    <property type="entry name" value="AMP-bd_C"/>
</dbReference>
<proteinExistence type="predicted"/>
<dbReference type="InterPro" id="IPR045851">
    <property type="entry name" value="AMP-bd_C_sf"/>
</dbReference>
<evidence type="ECO:0000259" key="1">
    <source>
        <dbReference type="Pfam" id="PF00501"/>
    </source>
</evidence>
<keyword evidence="4" id="KW-1185">Reference proteome</keyword>
<dbReference type="PANTHER" id="PTHR42814:SF3">
    <property type="entry name" value="BETA-N-ACETYLHEXOSAMINIDASE"/>
    <property type="match status" value="1"/>
</dbReference>
<dbReference type="Pfam" id="PF13193">
    <property type="entry name" value="AMP-binding_C"/>
    <property type="match status" value="1"/>
</dbReference>
<name>A0AAD9MTH8_9ANNE</name>
<dbReference type="SUPFAM" id="SSF56801">
    <property type="entry name" value="Acetyl-CoA synthetase-like"/>
    <property type="match status" value="1"/>
</dbReference>
<dbReference type="Gene3D" id="3.30.300.30">
    <property type="match status" value="1"/>
</dbReference>
<evidence type="ECO:0000259" key="2">
    <source>
        <dbReference type="Pfam" id="PF13193"/>
    </source>
</evidence>